<dbReference type="AlphaFoldDB" id="A0AAU8ETG8"/>
<protein>
    <submittedName>
        <fullName evidence="1">Uncharacterized protein</fullName>
    </submittedName>
</protein>
<evidence type="ECO:0000313" key="1">
    <source>
        <dbReference type="EMBL" id="XCH11941.1"/>
    </source>
</evidence>
<dbReference type="EMBL" id="CP159279">
    <property type="protein sequence ID" value="XCH11941.1"/>
    <property type="molecule type" value="Genomic_DNA"/>
</dbReference>
<proteinExistence type="predicted"/>
<reference evidence="1" key="1">
    <citation type="submission" date="2024-06" db="EMBL/GenBank/DDBJ databases">
        <title>Biodegradation of dimethachlon by Arthrobacter sp. K5: mechanistic insights and ecological implications.</title>
        <authorList>
            <person name="Hu S."/>
            <person name="Lu P."/>
        </authorList>
    </citation>
    <scope>NUCLEOTIDE SEQUENCE</scope>
    <source>
        <strain evidence="1">K5</strain>
    </source>
</reference>
<name>A0AAU8ETG8_9MICC</name>
<accession>A0AAU8ETG8</accession>
<sequence>MADTQVENGYLFRYVPYDDGSLQKAMDKRYGPGIVVVRSQLRPAD</sequence>
<dbReference type="RefSeq" id="WP_353712164.1">
    <property type="nucleotide sequence ID" value="NZ_CP159279.1"/>
</dbReference>
<organism evidence="1">
    <name type="scientific">Arthrobacter sp. K5</name>
    <dbReference type="NCBI Taxonomy" id="2839623"/>
    <lineage>
        <taxon>Bacteria</taxon>
        <taxon>Bacillati</taxon>
        <taxon>Actinomycetota</taxon>
        <taxon>Actinomycetes</taxon>
        <taxon>Micrococcales</taxon>
        <taxon>Micrococcaceae</taxon>
        <taxon>Arthrobacter</taxon>
    </lineage>
</organism>
<gene>
    <name evidence="1" type="ORF">ABRP34_02680</name>
</gene>